<evidence type="ECO:0000256" key="1">
    <source>
        <dbReference type="SAM" id="SignalP"/>
    </source>
</evidence>
<feature type="signal peptide" evidence="1">
    <location>
        <begin position="1"/>
        <end position="23"/>
    </location>
</feature>
<sequence length="149" mass="16845">MKYNHKLAMFLTCLTIFTFRANATMVPEFEFHEGTQATQSTVCNLVVLPGDVVTINFKKDDYDCDNDEAKSLTLRDVPEGTVIKIYDDPKLSSDDDYLVITVNEDIFDSYIIGNFEQSYIDETVNVYYSEDNGLNGKVSSVRIVVPEAN</sequence>
<gene>
    <name evidence="2" type="ORF">A1QO_14045</name>
</gene>
<feature type="chain" id="PRO_5009171406" evidence="1">
    <location>
        <begin position="24"/>
        <end position="149"/>
    </location>
</feature>
<dbReference type="OrthoDB" id="7029427at2"/>
<reference evidence="2 3" key="1">
    <citation type="journal article" date="2012" name="Science">
        <title>Ecological populations of bacteria act as socially cohesive units of antibiotic production and resistance.</title>
        <authorList>
            <person name="Cordero O.X."/>
            <person name="Wildschutte H."/>
            <person name="Kirkup B."/>
            <person name="Proehl S."/>
            <person name="Ngo L."/>
            <person name="Hussain F."/>
            <person name="Le Roux F."/>
            <person name="Mincer T."/>
            <person name="Polz M.F."/>
        </authorList>
    </citation>
    <scope>NUCLEOTIDE SEQUENCE [LARGE SCALE GENOMIC DNA]</scope>
    <source>
        <strain evidence="2 3">ZF-129</strain>
    </source>
</reference>
<proteinExistence type="predicted"/>
<dbReference type="STRING" id="1187848.A1QO_14045"/>
<evidence type="ECO:0000313" key="2">
    <source>
        <dbReference type="EMBL" id="OEE31238.1"/>
    </source>
</evidence>
<evidence type="ECO:0000313" key="3">
    <source>
        <dbReference type="Proteomes" id="UP000094741"/>
    </source>
</evidence>
<name>A0A1E5BAW8_9VIBR</name>
<dbReference type="EMBL" id="AJYQ02000128">
    <property type="protein sequence ID" value="OEE31238.1"/>
    <property type="molecule type" value="Genomic_DNA"/>
</dbReference>
<comment type="caution">
    <text evidence="2">The sequence shown here is derived from an EMBL/GenBank/DDBJ whole genome shotgun (WGS) entry which is preliminary data.</text>
</comment>
<dbReference type="Proteomes" id="UP000094741">
    <property type="component" value="Unassembled WGS sequence"/>
</dbReference>
<organism evidence="2 3">
    <name type="scientific">Vibrio genomosp. F10 str. ZF-129</name>
    <dbReference type="NCBI Taxonomy" id="1187848"/>
    <lineage>
        <taxon>Bacteria</taxon>
        <taxon>Pseudomonadati</taxon>
        <taxon>Pseudomonadota</taxon>
        <taxon>Gammaproteobacteria</taxon>
        <taxon>Vibrionales</taxon>
        <taxon>Vibrionaceae</taxon>
        <taxon>Vibrio</taxon>
    </lineage>
</organism>
<accession>A0A1E5BAW8</accession>
<protein>
    <submittedName>
        <fullName evidence="2">Uncharacterized protein</fullName>
    </submittedName>
</protein>
<dbReference type="AlphaFoldDB" id="A0A1E5BAW8"/>
<dbReference type="RefSeq" id="WP_017040355.1">
    <property type="nucleotide sequence ID" value="NZ_AJYQ02000128.1"/>
</dbReference>
<keyword evidence="1" id="KW-0732">Signal</keyword>